<organism evidence="1 2">
    <name type="scientific">Cucurbita maxima</name>
    <name type="common">Pumpkin</name>
    <name type="synonym">Winter squash</name>
    <dbReference type="NCBI Taxonomy" id="3661"/>
    <lineage>
        <taxon>Eukaryota</taxon>
        <taxon>Viridiplantae</taxon>
        <taxon>Streptophyta</taxon>
        <taxon>Embryophyta</taxon>
        <taxon>Tracheophyta</taxon>
        <taxon>Spermatophyta</taxon>
        <taxon>Magnoliopsida</taxon>
        <taxon>eudicotyledons</taxon>
        <taxon>Gunneridae</taxon>
        <taxon>Pentapetalae</taxon>
        <taxon>rosids</taxon>
        <taxon>fabids</taxon>
        <taxon>Cucurbitales</taxon>
        <taxon>Cucurbitaceae</taxon>
        <taxon>Cucurbiteae</taxon>
        <taxon>Cucurbita</taxon>
    </lineage>
</organism>
<dbReference type="KEGG" id="cmax:111482768"/>
<proteinExistence type="predicted"/>
<dbReference type="RefSeq" id="XP_022984480.1">
    <property type="nucleotide sequence ID" value="XM_023128712.1"/>
</dbReference>
<sequence length="115" mass="12532">MGQYWLVSAPETLGPREEIWPARQNSGNSSHFDISVGSPAQQAAPMAMEAGIRRAGAHSLRLEVELATPPFLYATSFCPQSNDHSSLVALKCSHCEMEASEVTFGGQKGRSIRWL</sequence>
<evidence type="ECO:0000313" key="2">
    <source>
        <dbReference type="RefSeq" id="XP_022984479.1"/>
    </source>
</evidence>
<gene>
    <name evidence="2 3" type="primary">LOC111482768</name>
</gene>
<protein>
    <submittedName>
        <fullName evidence="2 3">Uncharacterized protein LOC111482768 isoform X1</fullName>
    </submittedName>
</protein>
<reference evidence="2 3" key="1">
    <citation type="submission" date="2025-04" db="UniProtKB">
        <authorList>
            <consortium name="RefSeq"/>
        </authorList>
    </citation>
    <scope>IDENTIFICATION</scope>
    <source>
        <tissue evidence="2 3">Young leaves</tissue>
    </source>
</reference>
<dbReference type="OrthoDB" id="1730828at2759"/>
<evidence type="ECO:0000313" key="1">
    <source>
        <dbReference type="Proteomes" id="UP000504608"/>
    </source>
</evidence>
<dbReference type="Proteomes" id="UP000504608">
    <property type="component" value="Unplaced"/>
</dbReference>
<dbReference type="GeneID" id="111482768"/>
<evidence type="ECO:0000313" key="3">
    <source>
        <dbReference type="RefSeq" id="XP_022984480.1"/>
    </source>
</evidence>
<name>A0A6J1JAM1_CUCMA</name>
<keyword evidence="1" id="KW-1185">Reference proteome</keyword>
<dbReference type="RefSeq" id="XP_022984479.1">
    <property type="nucleotide sequence ID" value="XM_023128711.1"/>
</dbReference>
<dbReference type="AlphaFoldDB" id="A0A6J1JAM1"/>
<accession>A0A6J1JAM1</accession>